<dbReference type="EMBL" id="CP016176">
    <property type="protein sequence ID" value="AOM40048.1"/>
    <property type="molecule type" value="Genomic_DNA"/>
</dbReference>
<proteinExistence type="predicted"/>
<dbReference type="InterPro" id="IPR016162">
    <property type="entry name" value="Ald_DH_N"/>
</dbReference>
<organism evidence="3 6">
    <name type="scientific">Xenorhabdus hominickii</name>
    <dbReference type="NCBI Taxonomy" id="351679"/>
    <lineage>
        <taxon>Bacteria</taxon>
        <taxon>Pseudomonadati</taxon>
        <taxon>Pseudomonadota</taxon>
        <taxon>Gammaproteobacteria</taxon>
        <taxon>Enterobacterales</taxon>
        <taxon>Morganellaceae</taxon>
        <taxon>Xenorhabdus</taxon>
    </lineage>
</organism>
<reference evidence="3 6" key="2">
    <citation type="journal article" date="2017" name="Nat. Microbiol.">
        <title>Natural product diversity associated with the nematode symbionts Photorhabdus and Xenorhabdus.</title>
        <authorList>
            <person name="Tobias N.J."/>
            <person name="Wolff H."/>
            <person name="Djahanschiri B."/>
            <person name="Grundmann F."/>
            <person name="Kronenwerth M."/>
            <person name="Shi Y.M."/>
            <person name="Simonyi S."/>
            <person name="Grun P."/>
            <person name="Shapiro-Ilan D."/>
            <person name="Pidot S.J."/>
            <person name="Stinear T.P."/>
            <person name="Ebersberger I."/>
            <person name="Bode H.B."/>
        </authorList>
    </citation>
    <scope>NUCLEOTIDE SEQUENCE [LARGE SCALE GENOMIC DNA]</scope>
    <source>
        <strain evidence="3 6">DSM 17903</strain>
    </source>
</reference>
<gene>
    <name evidence="2" type="ORF">A9255_05345</name>
    <name evidence="4" type="ORF">Xhom_03397</name>
    <name evidence="3" type="ORF">Xhom_04821</name>
</gene>
<dbReference type="EMBL" id="NJAI01000014">
    <property type="protein sequence ID" value="PHM51687.1"/>
    <property type="molecule type" value="Genomic_DNA"/>
</dbReference>
<dbReference type="Proteomes" id="UP000094600">
    <property type="component" value="Chromosome"/>
</dbReference>
<dbReference type="EMBL" id="NJAI01000005">
    <property type="protein sequence ID" value="PHM54320.1"/>
    <property type="molecule type" value="Genomic_DNA"/>
</dbReference>
<name>A0A2G0PXL1_XENHO</name>
<evidence type="ECO:0000313" key="2">
    <source>
        <dbReference type="EMBL" id="AOM40048.1"/>
    </source>
</evidence>
<dbReference type="AlphaFoldDB" id="A0A2G0PXL1"/>
<dbReference type="Gene3D" id="3.40.605.10">
    <property type="entry name" value="Aldehyde Dehydrogenase, Chain A, domain 1"/>
    <property type="match status" value="1"/>
</dbReference>
<dbReference type="SUPFAM" id="SSF53720">
    <property type="entry name" value="ALDH-like"/>
    <property type="match status" value="1"/>
</dbReference>
<evidence type="ECO:0000313" key="6">
    <source>
        <dbReference type="Proteomes" id="UP000225433"/>
    </source>
</evidence>
<evidence type="ECO:0000313" key="3">
    <source>
        <dbReference type="EMBL" id="PHM51687.1"/>
    </source>
</evidence>
<evidence type="ECO:0000256" key="1">
    <source>
        <dbReference type="ARBA" id="ARBA00023002"/>
    </source>
</evidence>
<dbReference type="GO" id="GO:0004491">
    <property type="term" value="F:methylmalonate-semialdehyde dehydrogenase (acylating, NAD) activity"/>
    <property type="evidence" value="ECO:0007669"/>
    <property type="project" value="UniProtKB-EC"/>
</dbReference>
<reference evidence="2 5" key="1">
    <citation type="submission" date="2016-06" db="EMBL/GenBank/DDBJ databases">
        <title>Bacterial characters and pathogenicity of Xenorhabdus hominickii from an entomopathogenic nematode, Steinernema monticolum.</title>
        <authorList>
            <person name="Park Y."/>
            <person name="Kim Y."/>
        </authorList>
    </citation>
    <scope>NUCLEOTIDE SEQUENCE [LARGE SCALE GENOMIC DNA]</scope>
    <source>
        <strain evidence="2 5">ANU1</strain>
    </source>
</reference>
<dbReference type="EC" id="1.2.1.27" evidence="3"/>
<evidence type="ECO:0000313" key="4">
    <source>
        <dbReference type="EMBL" id="PHM54320.1"/>
    </source>
</evidence>
<dbReference type="InterPro" id="IPR016161">
    <property type="entry name" value="Ald_DH/histidinol_DH"/>
</dbReference>
<dbReference type="STRING" id="351679.A9255_05345"/>
<keyword evidence="5" id="KW-1185">Reference proteome</keyword>
<dbReference type="KEGG" id="xho:A9255_05345"/>
<accession>A0A2G0PXL1</accession>
<evidence type="ECO:0000313" key="5">
    <source>
        <dbReference type="Proteomes" id="UP000094600"/>
    </source>
</evidence>
<sequence length="62" mass="6681">MASRETVKQAIAAAKTALPAWRNKEAVDGLIESPDVKALSFVGSTPIAEYIHSEGTRRGKRV</sequence>
<keyword evidence="1 3" id="KW-0560">Oxidoreductase</keyword>
<protein>
    <submittedName>
        <fullName evidence="3">Methylmalonate-semialdehyde dehydrogenase</fullName>
        <ecNumber evidence="3">1.2.1.27</ecNumber>
    </submittedName>
</protein>
<dbReference type="Proteomes" id="UP000225433">
    <property type="component" value="Unassembled WGS sequence"/>
</dbReference>
<dbReference type="RefSeq" id="WP_069315790.1">
    <property type="nucleotide sequence ID" value="NZ_CP016176.1"/>
</dbReference>